<sequence>MSVAPGRTFQSRARHIQRAFSLYQSPSATAPSRTYLTMFFNALVASVAIAASMIGQVHAHGTITAVTGLLTPSSFGIIPTTPRDGSTANPFEQDTSVIKNNEIASGKTGVCGRTRAGGNNDVAAQLAAASTAGLPTASSNGTVSMTLHQVNGDGAGPYTCDVSGDGGNTFVAATVTTQVPGRNGRSQAKAQDFPLEVQMPTGMACAGGPNGDACIVRCRNPVGPFGSCVAVAGSDSASNATVAAAPTAAAAASAASAAVPAASSPAAVSGAALTPPAATAATAAPAAVSGVTAEVPATADASTAAPAAAASPAAAEASTAANAAAAAKRAVVNHKRIITSRVAGKRAGYWIDA</sequence>
<evidence type="ECO:0000313" key="2">
    <source>
        <dbReference type="Proteomes" id="UP000310158"/>
    </source>
</evidence>
<dbReference type="Pfam" id="PF11327">
    <property type="entry name" value="Egh16-like"/>
    <property type="match status" value="1"/>
</dbReference>
<dbReference type="PANTHER" id="PTHR34618:SF4">
    <property type="entry name" value="CAS1"/>
    <property type="match status" value="1"/>
</dbReference>
<dbReference type="EMBL" id="SGPL01000175">
    <property type="protein sequence ID" value="THH16084.1"/>
    <property type="molecule type" value="Genomic_DNA"/>
</dbReference>
<dbReference type="AlphaFoldDB" id="A0A4S4LUD9"/>
<dbReference type="OrthoDB" id="3241054at2759"/>
<dbReference type="InterPro" id="IPR021476">
    <property type="entry name" value="Egh16-like"/>
</dbReference>
<keyword evidence="2" id="KW-1185">Reference proteome</keyword>
<name>A0A4S4LUD9_9AGAM</name>
<accession>A0A4S4LUD9</accession>
<protein>
    <submittedName>
        <fullName evidence="1">Uncharacterized protein</fullName>
    </submittedName>
</protein>
<reference evidence="1 2" key="1">
    <citation type="submission" date="2019-02" db="EMBL/GenBank/DDBJ databases">
        <title>Genome sequencing of the rare red list fungi Bondarzewia mesenterica.</title>
        <authorList>
            <person name="Buettner E."/>
            <person name="Kellner H."/>
        </authorList>
    </citation>
    <scope>NUCLEOTIDE SEQUENCE [LARGE SCALE GENOMIC DNA]</scope>
    <source>
        <strain evidence="1 2">DSM 108281</strain>
    </source>
</reference>
<evidence type="ECO:0000313" key="1">
    <source>
        <dbReference type="EMBL" id="THH16084.1"/>
    </source>
</evidence>
<proteinExistence type="predicted"/>
<dbReference type="PANTHER" id="PTHR34618">
    <property type="entry name" value="SURFACE PROTEIN MAS1, PUTATIVE-RELATED"/>
    <property type="match status" value="1"/>
</dbReference>
<gene>
    <name evidence="1" type="ORF">EW146_g4499</name>
</gene>
<dbReference type="Proteomes" id="UP000310158">
    <property type="component" value="Unassembled WGS sequence"/>
</dbReference>
<organism evidence="1 2">
    <name type="scientific">Bondarzewia mesenterica</name>
    <dbReference type="NCBI Taxonomy" id="1095465"/>
    <lineage>
        <taxon>Eukaryota</taxon>
        <taxon>Fungi</taxon>
        <taxon>Dikarya</taxon>
        <taxon>Basidiomycota</taxon>
        <taxon>Agaricomycotina</taxon>
        <taxon>Agaricomycetes</taxon>
        <taxon>Russulales</taxon>
        <taxon>Bondarzewiaceae</taxon>
        <taxon>Bondarzewia</taxon>
    </lineage>
</organism>
<comment type="caution">
    <text evidence="1">The sequence shown here is derived from an EMBL/GenBank/DDBJ whole genome shotgun (WGS) entry which is preliminary data.</text>
</comment>